<dbReference type="GeneID" id="102711777"/>
<dbReference type="EnsemblPlants" id="OB02G41570.1">
    <property type="protein sequence ID" value="OB02G41570.1"/>
    <property type="gene ID" value="OB02G41570"/>
</dbReference>
<dbReference type="Pfam" id="PF07145">
    <property type="entry name" value="PAM2"/>
    <property type="match status" value="1"/>
</dbReference>
<dbReference type="InterPro" id="IPR053242">
    <property type="entry name" value="PAM2-like_domain"/>
</dbReference>
<dbReference type="STRING" id="4533.J3LHP0"/>
<dbReference type="PANTHER" id="PTHR46651">
    <property type="entry name" value="POLYADENYLATE-BINDING PROTEIN-INTERACTING PROTEIN 7"/>
    <property type="match status" value="1"/>
</dbReference>
<feature type="region of interest" description="Disordered" evidence="1">
    <location>
        <begin position="1"/>
        <end position="20"/>
    </location>
</feature>
<dbReference type="eggNOG" id="KOG2401">
    <property type="taxonomic scope" value="Eukaryota"/>
</dbReference>
<dbReference type="KEGG" id="obr:102711777"/>
<dbReference type="Pfam" id="PF08590">
    <property type="entry name" value="DUF1771"/>
    <property type="match status" value="1"/>
</dbReference>
<sequence>MSSYGFSPKDRDSGSALSSTVTTLNPNAAEFVPSTFRSTFGSRIVADACKPNFRGSSGKTILDRSESSKSNNSDDETHQFWRRQLPDDIIPDFSDMENAEQPHGELSLSRLSLNAPPFVGTATSNFSRDCHSLLSQTGKNVELGSILYYDENSSSNSGEQNHADNLCYTNGKHDLLYDHDPLENLASQFPGYSMESLAELYHANGCDFDLTVEILTHLEMQVDVSSCQNLNLAPNTPNTGTGNFPVLPGTENPNCLFEGSVGAHGKTNGHNSSTMSTTGDFVSAIRRFVWQDPVGMKFEKGSPRDANGLSSIVAQKQYSCNTRSSFGNKFYKAGNVQSTPVTASMFSESTGEADDFARVRNTCFEQATQAYMLGNKALAKELSMKGQLYNLHMKAAHEKTREAMYQQRTGQDRLTDLHELQVSEAIRVLKAELALMMSAAAARSAGEGTNPEPYWNRPPHQGLWRDKVAGRP</sequence>
<dbReference type="HOGENOM" id="CLU_040596_0_0_1"/>
<proteinExistence type="predicted"/>
<evidence type="ECO:0000259" key="2">
    <source>
        <dbReference type="SMART" id="SM01162"/>
    </source>
</evidence>
<gene>
    <name evidence="3" type="primary">LOC102711777</name>
</gene>
<dbReference type="SMART" id="SM01162">
    <property type="entry name" value="DUF1771"/>
    <property type="match status" value="1"/>
</dbReference>
<dbReference type="OMA" id="GEQNHAD"/>
<accession>J3LHP0</accession>
<organism evidence="3">
    <name type="scientific">Oryza brachyantha</name>
    <name type="common">malo sina</name>
    <dbReference type="NCBI Taxonomy" id="4533"/>
    <lineage>
        <taxon>Eukaryota</taxon>
        <taxon>Viridiplantae</taxon>
        <taxon>Streptophyta</taxon>
        <taxon>Embryophyta</taxon>
        <taxon>Tracheophyta</taxon>
        <taxon>Spermatophyta</taxon>
        <taxon>Magnoliopsida</taxon>
        <taxon>Liliopsida</taxon>
        <taxon>Poales</taxon>
        <taxon>Poaceae</taxon>
        <taxon>BOP clade</taxon>
        <taxon>Oryzoideae</taxon>
        <taxon>Oryzeae</taxon>
        <taxon>Oryzinae</taxon>
        <taxon>Oryza</taxon>
    </lineage>
</organism>
<dbReference type="AlphaFoldDB" id="J3LHP0"/>
<evidence type="ECO:0000313" key="4">
    <source>
        <dbReference type="Proteomes" id="UP000006038"/>
    </source>
</evidence>
<dbReference type="RefSeq" id="XP_015688365.1">
    <property type="nucleotide sequence ID" value="XM_015832879.2"/>
</dbReference>
<dbReference type="OrthoDB" id="3231855at2759"/>
<dbReference type="InterPro" id="IPR013899">
    <property type="entry name" value="DUF1771"/>
</dbReference>
<keyword evidence="4" id="KW-1185">Reference proteome</keyword>
<dbReference type="Proteomes" id="UP000006038">
    <property type="component" value="Unassembled WGS sequence"/>
</dbReference>
<dbReference type="PANTHER" id="PTHR46651:SF1">
    <property type="entry name" value="SMALL MUTS RELATED FAMILY PROTEIN"/>
    <property type="match status" value="1"/>
</dbReference>
<feature type="domain" description="DUF1771" evidence="2">
    <location>
        <begin position="345"/>
        <end position="410"/>
    </location>
</feature>
<reference evidence="3" key="1">
    <citation type="submission" date="2013-04" db="UniProtKB">
        <authorList>
            <consortium name="EnsemblPlants"/>
        </authorList>
    </citation>
    <scope>IDENTIFICATION</scope>
</reference>
<dbReference type="RefSeq" id="XP_015688364.1">
    <property type="nucleotide sequence ID" value="XM_015832878.2"/>
</dbReference>
<feature type="compositionally biased region" description="Basic and acidic residues" evidence="1">
    <location>
        <begin position="463"/>
        <end position="472"/>
    </location>
</feature>
<dbReference type="InterPro" id="IPR009818">
    <property type="entry name" value="PAM2_motif"/>
</dbReference>
<dbReference type="CDD" id="cd14371">
    <property type="entry name" value="CUE_CID7_like"/>
    <property type="match status" value="1"/>
</dbReference>
<name>J3LHP0_ORYBR</name>
<dbReference type="Gramene" id="OB02G41570.1">
    <property type="protein sequence ID" value="OB02G41570.1"/>
    <property type="gene ID" value="OB02G41570"/>
</dbReference>
<protein>
    <recommendedName>
        <fullName evidence="2">DUF1771 domain-containing protein</fullName>
    </recommendedName>
</protein>
<evidence type="ECO:0000256" key="1">
    <source>
        <dbReference type="SAM" id="MobiDB-lite"/>
    </source>
</evidence>
<dbReference type="InterPro" id="IPR041806">
    <property type="entry name" value="CID5/6/7_CUE"/>
</dbReference>
<feature type="region of interest" description="Disordered" evidence="1">
    <location>
        <begin position="444"/>
        <end position="472"/>
    </location>
</feature>
<feature type="region of interest" description="Disordered" evidence="1">
    <location>
        <begin position="56"/>
        <end position="79"/>
    </location>
</feature>
<evidence type="ECO:0000313" key="3">
    <source>
        <dbReference type="EnsemblPlants" id="OB02G41570.1"/>
    </source>
</evidence>